<evidence type="ECO:0000313" key="1">
    <source>
        <dbReference type="EMBL" id="RNF00964.1"/>
    </source>
</evidence>
<reference evidence="1 2" key="1">
    <citation type="journal article" date="2018" name="BMC Genomics">
        <title>Genomic comparison of Trypanosoma conorhini and Trypanosoma rangeli to Trypanosoma cruzi strains of high and low virulence.</title>
        <authorList>
            <person name="Bradwell K.R."/>
            <person name="Koparde V.N."/>
            <person name="Matveyev A.V."/>
            <person name="Serrano M.G."/>
            <person name="Alves J.M."/>
            <person name="Parikh H."/>
            <person name="Huang B."/>
            <person name="Lee V."/>
            <person name="Espinosa-Alvarez O."/>
            <person name="Ortiz P.A."/>
            <person name="Costa-Martins A.G."/>
            <person name="Teixeira M.M."/>
            <person name="Buck G.A."/>
        </authorList>
    </citation>
    <scope>NUCLEOTIDE SEQUENCE [LARGE SCALE GENOMIC DNA]</scope>
    <source>
        <strain evidence="1 2">AM80</strain>
    </source>
</reference>
<keyword evidence="2" id="KW-1185">Reference proteome</keyword>
<dbReference type="OMA" id="CIRCPNC"/>
<dbReference type="GeneID" id="40331234"/>
<organism evidence="1 2">
    <name type="scientific">Trypanosoma rangeli</name>
    <dbReference type="NCBI Taxonomy" id="5698"/>
    <lineage>
        <taxon>Eukaryota</taxon>
        <taxon>Discoba</taxon>
        <taxon>Euglenozoa</taxon>
        <taxon>Kinetoplastea</taxon>
        <taxon>Metakinetoplastina</taxon>
        <taxon>Trypanosomatida</taxon>
        <taxon>Trypanosomatidae</taxon>
        <taxon>Trypanosoma</taxon>
        <taxon>Herpetosoma</taxon>
    </lineage>
</organism>
<accession>A0A3R7LPL1</accession>
<dbReference type="Proteomes" id="UP000283634">
    <property type="component" value="Unassembled WGS sequence"/>
</dbReference>
<evidence type="ECO:0000313" key="2">
    <source>
        <dbReference type="Proteomes" id="UP000283634"/>
    </source>
</evidence>
<dbReference type="RefSeq" id="XP_029236058.1">
    <property type="nucleotide sequence ID" value="XM_029384101.1"/>
</dbReference>
<gene>
    <name evidence="1" type="ORF">TraAM80_07301</name>
</gene>
<proteinExistence type="predicted"/>
<protein>
    <submittedName>
        <fullName evidence="1">Uncharacterized protein</fullName>
    </submittedName>
</protein>
<name>A0A3R7LPL1_TRYRA</name>
<comment type="caution">
    <text evidence="1">The sequence shown here is derived from an EMBL/GenBank/DDBJ whole genome shotgun (WGS) entry which is preliminary data.</text>
</comment>
<sequence length="372" mass="41806">MAQLQKGGDEAIAAITGVETGHTSCVNCVVRLSDIASTVSPLYRYFSFSVGHSNSAKEPYVPPCIRCPNCKGCQLHLQFCSGAYGLRHVLAWILHRQPPKAGESRTIKLHCDTGKDEGSSTLSRCSVCRFEVGPVVITRHIIHCSLEQTMETSQRGGRTGTFAGMACPRPLNFIDVYYSIFLGTTQNGREKKRFRVLQRTAMRAVAAEARALWEKLTFSHERYNEQRSEEIKAKAGKVLGPRRVPVDWRCPPFFFSLLPCAPVGNGGLTFVLWLCELGRHIITSYIVEDGEFWRSKHTCTSEKETDTAECVSTSAPVLDLKRKGEAKCRRCYAPGICWGLIYRRHREDRVKMLTILCARRGCTKRRIARRAI</sequence>
<dbReference type="OrthoDB" id="250203at2759"/>
<dbReference type="EMBL" id="MKGL01000298">
    <property type="protein sequence ID" value="RNF00964.1"/>
    <property type="molecule type" value="Genomic_DNA"/>
</dbReference>
<dbReference type="AlphaFoldDB" id="A0A3R7LPL1"/>